<dbReference type="PROSITE" id="PS51257">
    <property type="entry name" value="PROKAR_LIPOPROTEIN"/>
    <property type="match status" value="1"/>
</dbReference>
<evidence type="ECO:0000313" key="2">
    <source>
        <dbReference type="Proteomes" id="UP000278609"/>
    </source>
</evidence>
<dbReference type="EMBL" id="RQYS01000016">
    <property type="protein sequence ID" value="RRD62138.1"/>
    <property type="molecule type" value="Genomic_DNA"/>
</dbReference>
<gene>
    <name evidence="1" type="ORF">EII40_04700</name>
</gene>
<accession>A0A3P1XVZ0</accession>
<comment type="caution">
    <text evidence="1">The sequence shown here is derived from an EMBL/GenBank/DDBJ whole genome shotgun (WGS) entry which is preliminary data.</text>
</comment>
<protein>
    <recommendedName>
        <fullName evidence="3">Lipoprotein</fullName>
    </recommendedName>
</protein>
<dbReference type="AlphaFoldDB" id="A0A3P1XVZ0"/>
<reference evidence="1 2" key="1">
    <citation type="submission" date="2018-11" db="EMBL/GenBank/DDBJ databases">
        <title>Genomes From Bacteria Associated with the Canine Oral Cavity: a Test Case for Automated Genome-Based Taxonomic Assignment.</title>
        <authorList>
            <person name="Coil D.A."/>
            <person name="Jospin G."/>
            <person name="Darling A.E."/>
            <person name="Wallis C."/>
            <person name="Davis I.J."/>
            <person name="Harris S."/>
            <person name="Eisen J.A."/>
            <person name="Holcombe L.J."/>
            <person name="O'Flynn C."/>
        </authorList>
    </citation>
    <scope>NUCLEOTIDE SEQUENCE [LARGE SCALE GENOMIC DNA]</scope>
    <source>
        <strain evidence="1 2">OH2617_COT-023</strain>
    </source>
</reference>
<evidence type="ECO:0000313" key="1">
    <source>
        <dbReference type="EMBL" id="RRD62138.1"/>
    </source>
</evidence>
<organism evidence="1 2">
    <name type="scientific">Tannerella forsythia</name>
    <name type="common">Bacteroides forsythus</name>
    <dbReference type="NCBI Taxonomy" id="28112"/>
    <lineage>
        <taxon>Bacteria</taxon>
        <taxon>Pseudomonadati</taxon>
        <taxon>Bacteroidota</taxon>
        <taxon>Bacteroidia</taxon>
        <taxon>Bacteroidales</taxon>
        <taxon>Tannerellaceae</taxon>
        <taxon>Tannerella</taxon>
    </lineage>
</organism>
<evidence type="ECO:0008006" key="3">
    <source>
        <dbReference type="Google" id="ProtNLM"/>
    </source>
</evidence>
<sequence>MKTYRFYVSLLCATVILAGMISCDKERLGGEGDLDGGNGDGLTYKIGECEMNGNTATIHFEIFNNKPTDEEISFENVYSQEYSWIYDDWGNRYAKMENVYIRIGEVESNDYTVRTVLPKKKKIKGMIKIREVSTQASALNFKMHTNMGFDLKKTNLQIPDRTPSLPENKLNLVKSVAGFEFTVLSYQIEGTTCTIHYKVKNTNAEMKKLSFEGTTFEKSWLFDDWGNNYEANTTISLGRNVNKYTIAEFVPSDITLYGRLVIRELYVKASSLSFNLAANLSDDIRIDDVKLKERTSSLPVGKATYKEVNVPSDKLECKIIKCSRSGTSVIIDYSIRNKDAGRRKFNFYISNSSITNQLNEEFSRYNIKAYIGNKTDSYSISESIPYNITVYGRIILSDVKEHSKSLNLKLETNYPIPWSIKDLVIE</sequence>
<name>A0A3P1XVZ0_TANFO</name>
<dbReference type="RefSeq" id="WP_124751122.1">
    <property type="nucleotide sequence ID" value="NZ_RQYS01000016.1"/>
</dbReference>
<proteinExistence type="predicted"/>
<dbReference type="Proteomes" id="UP000278609">
    <property type="component" value="Unassembled WGS sequence"/>
</dbReference>